<reference evidence="2" key="1">
    <citation type="submission" date="2023-04" db="EMBL/GenBank/DDBJ databases">
        <title>Phytophthora fragariaefolia NBRC 109709.</title>
        <authorList>
            <person name="Ichikawa N."/>
            <person name="Sato H."/>
            <person name="Tonouchi N."/>
        </authorList>
    </citation>
    <scope>NUCLEOTIDE SEQUENCE</scope>
    <source>
        <strain evidence="2">NBRC 109709</strain>
    </source>
</reference>
<dbReference type="EMBL" id="BSXT01000748">
    <property type="protein sequence ID" value="GMF33572.1"/>
    <property type="molecule type" value="Genomic_DNA"/>
</dbReference>
<organism evidence="2 3">
    <name type="scientific">Phytophthora fragariaefolia</name>
    <dbReference type="NCBI Taxonomy" id="1490495"/>
    <lineage>
        <taxon>Eukaryota</taxon>
        <taxon>Sar</taxon>
        <taxon>Stramenopiles</taxon>
        <taxon>Oomycota</taxon>
        <taxon>Peronosporomycetes</taxon>
        <taxon>Peronosporales</taxon>
        <taxon>Peronosporaceae</taxon>
        <taxon>Phytophthora</taxon>
    </lineage>
</organism>
<sequence>MPSHRTEEKRAAPGTADEASGASAVERGTAPSVQLTTALSEAEDDFETQQLAPPVGAADGVLGAKASVVPAFRETDGEPPSVSEASECGTMTETEVPGEGVSAEGTESAHLSTGQRALTPSHRIAE</sequence>
<keyword evidence="3" id="KW-1185">Reference proteome</keyword>
<accession>A0A9W6X8F1</accession>
<evidence type="ECO:0000256" key="1">
    <source>
        <dbReference type="SAM" id="MobiDB-lite"/>
    </source>
</evidence>
<proteinExistence type="predicted"/>
<name>A0A9W6X8F1_9STRA</name>
<feature type="region of interest" description="Disordered" evidence="1">
    <location>
        <begin position="72"/>
        <end position="126"/>
    </location>
</feature>
<feature type="compositionally biased region" description="Basic and acidic residues" evidence="1">
    <location>
        <begin position="1"/>
        <end position="11"/>
    </location>
</feature>
<protein>
    <submittedName>
        <fullName evidence="2">Unnamed protein product</fullName>
    </submittedName>
</protein>
<gene>
    <name evidence="2" type="ORF">Pfra01_000836400</name>
</gene>
<feature type="region of interest" description="Disordered" evidence="1">
    <location>
        <begin position="1"/>
        <end position="32"/>
    </location>
</feature>
<dbReference type="AlphaFoldDB" id="A0A9W6X8F1"/>
<comment type="caution">
    <text evidence="2">The sequence shown here is derived from an EMBL/GenBank/DDBJ whole genome shotgun (WGS) entry which is preliminary data.</text>
</comment>
<evidence type="ECO:0000313" key="3">
    <source>
        <dbReference type="Proteomes" id="UP001165121"/>
    </source>
</evidence>
<evidence type="ECO:0000313" key="2">
    <source>
        <dbReference type="EMBL" id="GMF33572.1"/>
    </source>
</evidence>
<feature type="compositionally biased region" description="Polar residues" evidence="1">
    <location>
        <begin position="109"/>
        <end position="118"/>
    </location>
</feature>
<dbReference type="Proteomes" id="UP001165121">
    <property type="component" value="Unassembled WGS sequence"/>
</dbReference>